<evidence type="ECO:0000313" key="3">
    <source>
        <dbReference type="EMBL" id="PKY92246.1"/>
    </source>
</evidence>
<evidence type="ECO:0000259" key="2">
    <source>
        <dbReference type="PROSITE" id="PS50126"/>
    </source>
</evidence>
<dbReference type="InterPro" id="IPR003029">
    <property type="entry name" value="S1_domain"/>
</dbReference>
<proteinExistence type="predicted"/>
<dbReference type="SUPFAM" id="SSF50249">
    <property type="entry name" value="Nucleic acid-binding proteins"/>
    <property type="match status" value="1"/>
</dbReference>
<accession>A0A0X8F7G4</accession>
<dbReference type="InterPro" id="IPR012340">
    <property type="entry name" value="NA-bd_OB-fold"/>
</dbReference>
<feature type="domain" description="S1 motif" evidence="2">
    <location>
        <begin position="9"/>
        <end position="78"/>
    </location>
</feature>
<dbReference type="InterPro" id="IPR050437">
    <property type="entry name" value="Ribos_protein_bS1-like"/>
</dbReference>
<evidence type="ECO:0000313" key="4">
    <source>
        <dbReference type="Proteomes" id="UP000234775"/>
    </source>
</evidence>
<dbReference type="Proteomes" id="UP000234775">
    <property type="component" value="Unassembled WGS sequence"/>
</dbReference>
<dbReference type="KEGG" id="acg:AWM71_01250"/>
<protein>
    <submittedName>
        <fullName evidence="3">General stress protein</fullName>
    </submittedName>
</protein>
<dbReference type="RefSeq" id="WP_060776285.1">
    <property type="nucleotide sequence ID" value="NZ_CP014159.1"/>
</dbReference>
<dbReference type="EMBL" id="PKGZ01000001">
    <property type="protein sequence ID" value="PKY92246.1"/>
    <property type="molecule type" value="Genomic_DNA"/>
</dbReference>
<name>A0A0X8F7G4_9LACT</name>
<dbReference type="FunFam" id="2.40.50.140:FF:000103">
    <property type="entry name" value="protein RRP5 homolog"/>
    <property type="match status" value="1"/>
</dbReference>
<gene>
    <name evidence="3" type="ORF">CYJ27_02075</name>
</gene>
<keyword evidence="4" id="KW-1185">Reference proteome</keyword>
<dbReference type="Gene3D" id="2.40.50.140">
    <property type="entry name" value="Nucleic acid-binding proteins"/>
    <property type="match status" value="1"/>
</dbReference>
<dbReference type="SMART" id="SM00316">
    <property type="entry name" value="S1"/>
    <property type="match status" value="1"/>
</dbReference>
<sequence length="135" mass="15373">MAVKNYHIGDVASGKITGIQAYGLFVSLEDGSQGLIHISEIDNGFVDNVQKKFTLGQQVKVLIIDIDEYTQKMSFSLRALKMNTLMNIPVRSKWPKIRKASKIGFKTIKEKMPEWIETSLKDIHSGKVKDYRQEK</sequence>
<dbReference type="PANTHER" id="PTHR10724">
    <property type="entry name" value="30S RIBOSOMAL PROTEIN S1"/>
    <property type="match status" value="1"/>
</dbReference>
<dbReference type="GO" id="GO:0003729">
    <property type="term" value="F:mRNA binding"/>
    <property type="evidence" value="ECO:0007669"/>
    <property type="project" value="TreeGrafter"/>
</dbReference>
<dbReference type="PROSITE" id="PS50126">
    <property type="entry name" value="S1"/>
    <property type="match status" value="1"/>
</dbReference>
<dbReference type="AlphaFoldDB" id="A0A0X8F7G4"/>
<comment type="caution">
    <text evidence="3">The sequence shown here is derived from an EMBL/GenBank/DDBJ whole genome shotgun (WGS) entry which is preliminary data.</text>
</comment>
<reference evidence="3 4" key="1">
    <citation type="submission" date="2017-12" db="EMBL/GenBank/DDBJ databases">
        <title>Phylogenetic diversity of female urinary microbiome.</title>
        <authorList>
            <person name="Thomas-White K."/>
            <person name="Wolfe A.J."/>
        </authorList>
    </citation>
    <scope>NUCLEOTIDE SEQUENCE [LARGE SCALE GENOMIC DNA]</scope>
    <source>
        <strain evidence="3 4">UMB0844</strain>
    </source>
</reference>
<comment type="function">
    <text evidence="1">Binds mRNA; thus facilitating recognition of the initiation point. It is needed to translate mRNA with a short Shine-Dalgarno (SD) purine-rich sequence.</text>
</comment>
<dbReference type="NCBIfam" id="NF040579">
    <property type="entry name" value="S1_dom_CvfD"/>
    <property type="match status" value="1"/>
</dbReference>
<organism evidence="3 4">
    <name type="scientific">Aerococcus christensenii</name>
    <dbReference type="NCBI Taxonomy" id="87541"/>
    <lineage>
        <taxon>Bacteria</taxon>
        <taxon>Bacillati</taxon>
        <taxon>Bacillota</taxon>
        <taxon>Bacilli</taxon>
        <taxon>Lactobacillales</taxon>
        <taxon>Aerococcaceae</taxon>
        <taxon>Aerococcus</taxon>
    </lineage>
</organism>
<dbReference type="GO" id="GO:0003735">
    <property type="term" value="F:structural constituent of ribosome"/>
    <property type="evidence" value="ECO:0007669"/>
    <property type="project" value="TreeGrafter"/>
</dbReference>
<dbReference type="GO" id="GO:0006412">
    <property type="term" value="P:translation"/>
    <property type="evidence" value="ECO:0007669"/>
    <property type="project" value="TreeGrafter"/>
</dbReference>
<dbReference type="Pfam" id="PF00575">
    <property type="entry name" value="S1"/>
    <property type="match status" value="1"/>
</dbReference>
<evidence type="ECO:0000256" key="1">
    <source>
        <dbReference type="ARBA" id="ARBA00025604"/>
    </source>
</evidence>